<gene>
    <name evidence="3" type="ORF">KSP39_PZI012334</name>
</gene>
<accession>A0AAP0G4F5</accession>
<evidence type="ECO:0000313" key="3">
    <source>
        <dbReference type="EMBL" id="KAK8936596.1"/>
    </source>
</evidence>
<dbReference type="PANTHER" id="PTHR31569:SF4">
    <property type="entry name" value="SWIM-TYPE DOMAIN-CONTAINING PROTEIN"/>
    <property type="match status" value="1"/>
</dbReference>
<sequence>MRRSSTKRCGCPFSLKGQKNAHINEWTLEVKCGVHNHEMVHLEAHSYAGKLNENEENIVEEMFVAGVKPRKILSTLKKRDPSNTTVMRTIYNKRAKMQRAELDGGTQIQFLYKCITNGDYVSFNKVNAETNQLESLFFAHPVSIQLCKMFSCVFLLDCTYKTNRYKLPLLCIVGVTSTNRSFYAAFVFMSNEVETSYAWALECFRTILDQKKLPCVLVTDREIALMNAIAVVFPGAKNILCKFHISRNILAHCKKEFKNGKEWEKFNGKWQQLVDSPRESDFYQTFLEMKTEYEIAYPQVYSYVVTTWITPYKEYFVAAWVDMHLHLGNSTTNRVEGSHSQLKKFLEVSIGNLATIWQTFDQMINLQHTEIKRSFGQSTIQTNRVFSSSLYSDLLGYISITALEYIKKEELRARTGHGSFEGCTHKIKYTLGLPCAHDLLSYIRNNNTFPLWMIHDHWKQLTLREIKEEQDIKEENEADSKIDVEIEGILRRYNNTSDLQKQEIKRKLRELMDPSSTQTLAPSLPTRTKGRPKGSYKKFTSDFKSTKRDPSLFEHVLKSEQLSLKMRPMRTTKKEAISEKRFLKVVQKEMPAYIRDYISDVVDVLGDGHCGYRVISNGMEMGDDWLQVRNDLSRELQQKDILYDAIFGTTRRIELQNSLDCTTTPAPLDKWMTMPDMGLIIASCYNIAVVHFSMFQSFTCLPLHSPPPAVRRTLFMGFIHGNHFVQLKIKDDCPLPPTFSIWRRYHEEIAEQW</sequence>
<dbReference type="EMBL" id="JBBWWQ010000010">
    <property type="protein sequence ID" value="KAK8936596.1"/>
    <property type="molecule type" value="Genomic_DNA"/>
</dbReference>
<dbReference type="AlphaFoldDB" id="A0AAP0G4F5"/>
<feature type="region of interest" description="Disordered" evidence="1">
    <location>
        <begin position="513"/>
        <end position="543"/>
    </location>
</feature>
<dbReference type="Proteomes" id="UP001418222">
    <property type="component" value="Unassembled WGS sequence"/>
</dbReference>
<feature type="domain" description="MULE transposase" evidence="2">
    <location>
        <begin position="153"/>
        <end position="248"/>
    </location>
</feature>
<dbReference type="CDD" id="cd22744">
    <property type="entry name" value="OTU"/>
    <property type="match status" value="1"/>
</dbReference>
<dbReference type="InterPro" id="IPR018289">
    <property type="entry name" value="MULE_transposase_dom"/>
</dbReference>
<comment type="caution">
    <text evidence="3">The sequence shown here is derived from an EMBL/GenBank/DDBJ whole genome shotgun (WGS) entry which is preliminary data.</text>
</comment>
<protein>
    <recommendedName>
        <fullName evidence="2">MULE transposase domain-containing protein</fullName>
    </recommendedName>
</protein>
<keyword evidence="4" id="KW-1185">Reference proteome</keyword>
<dbReference type="PANTHER" id="PTHR31569">
    <property type="entry name" value="SWIM-TYPE DOMAIN-CONTAINING PROTEIN"/>
    <property type="match status" value="1"/>
</dbReference>
<evidence type="ECO:0000259" key="2">
    <source>
        <dbReference type="Pfam" id="PF10551"/>
    </source>
</evidence>
<dbReference type="InterPro" id="IPR052579">
    <property type="entry name" value="Zinc_finger_SWIM"/>
</dbReference>
<organism evidence="3 4">
    <name type="scientific">Platanthera zijinensis</name>
    <dbReference type="NCBI Taxonomy" id="2320716"/>
    <lineage>
        <taxon>Eukaryota</taxon>
        <taxon>Viridiplantae</taxon>
        <taxon>Streptophyta</taxon>
        <taxon>Embryophyta</taxon>
        <taxon>Tracheophyta</taxon>
        <taxon>Spermatophyta</taxon>
        <taxon>Magnoliopsida</taxon>
        <taxon>Liliopsida</taxon>
        <taxon>Asparagales</taxon>
        <taxon>Orchidaceae</taxon>
        <taxon>Orchidoideae</taxon>
        <taxon>Orchideae</taxon>
        <taxon>Orchidinae</taxon>
        <taxon>Platanthera</taxon>
    </lineage>
</organism>
<reference evidence="3 4" key="1">
    <citation type="journal article" date="2022" name="Nat. Plants">
        <title>Genomes of leafy and leafless Platanthera orchids illuminate the evolution of mycoheterotrophy.</title>
        <authorList>
            <person name="Li M.H."/>
            <person name="Liu K.W."/>
            <person name="Li Z."/>
            <person name="Lu H.C."/>
            <person name="Ye Q.L."/>
            <person name="Zhang D."/>
            <person name="Wang J.Y."/>
            <person name="Li Y.F."/>
            <person name="Zhong Z.M."/>
            <person name="Liu X."/>
            <person name="Yu X."/>
            <person name="Liu D.K."/>
            <person name="Tu X.D."/>
            <person name="Liu B."/>
            <person name="Hao Y."/>
            <person name="Liao X.Y."/>
            <person name="Jiang Y.T."/>
            <person name="Sun W.H."/>
            <person name="Chen J."/>
            <person name="Chen Y.Q."/>
            <person name="Ai Y."/>
            <person name="Zhai J.W."/>
            <person name="Wu S.S."/>
            <person name="Zhou Z."/>
            <person name="Hsiao Y.Y."/>
            <person name="Wu W.L."/>
            <person name="Chen Y.Y."/>
            <person name="Lin Y.F."/>
            <person name="Hsu J.L."/>
            <person name="Li C.Y."/>
            <person name="Wang Z.W."/>
            <person name="Zhao X."/>
            <person name="Zhong W.Y."/>
            <person name="Ma X.K."/>
            <person name="Ma L."/>
            <person name="Huang J."/>
            <person name="Chen G.Z."/>
            <person name="Huang M.Z."/>
            <person name="Huang L."/>
            <person name="Peng D.H."/>
            <person name="Luo Y.B."/>
            <person name="Zou S.Q."/>
            <person name="Chen S.P."/>
            <person name="Lan S."/>
            <person name="Tsai W.C."/>
            <person name="Van de Peer Y."/>
            <person name="Liu Z.J."/>
        </authorList>
    </citation>
    <scope>NUCLEOTIDE SEQUENCE [LARGE SCALE GENOMIC DNA]</scope>
    <source>
        <strain evidence="3">Lor287</strain>
    </source>
</reference>
<evidence type="ECO:0000313" key="4">
    <source>
        <dbReference type="Proteomes" id="UP001418222"/>
    </source>
</evidence>
<dbReference type="Pfam" id="PF10551">
    <property type="entry name" value="MULE"/>
    <property type="match status" value="1"/>
</dbReference>
<proteinExistence type="predicted"/>
<evidence type="ECO:0000256" key="1">
    <source>
        <dbReference type="SAM" id="MobiDB-lite"/>
    </source>
</evidence>
<name>A0AAP0G4F5_9ASPA</name>